<organism evidence="1 2">
    <name type="scientific">Selenomonas artemidis F0399</name>
    <dbReference type="NCBI Taxonomy" id="749551"/>
    <lineage>
        <taxon>Bacteria</taxon>
        <taxon>Bacillati</taxon>
        <taxon>Bacillota</taxon>
        <taxon>Negativicutes</taxon>
        <taxon>Selenomonadales</taxon>
        <taxon>Selenomonadaceae</taxon>
        <taxon>Selenomonas</taxon>
    </lineage>
</organism>
<protein>
    <submittedName>
        <fullName evidence="1">Uncharacterized protein</fullName>
    </submittedName>
</protein>
<comment type="caution">
    <text evidence="1">The sequence shown here is derived from an EMBL/GenBank/DDBJ whole genome shotgun (WGS) entry which is preliminary data.</text>
</comment>
<keyword evidence="2" id="KW-1185">Reference proteome</keyword>
<dbReference type="Proteomes" id="UP000004633">
    <property type="component" value="Unassembled WGS sequence"/>
</dbReference>
<proteinExistence type="predicted"/>
<gene>
    <name evidence="1" type="ORF">HMPREF9555_00718</name>
</gene>
<sequence>MRRHAVTARRGLCCAIVPARTYKKMNLSVRRGHGRYAVVFE</sequence>
<reference evidence="1 2" key="1">
    <citation type="submission" date="2010-08" db="EMBL/GenBank/DDBJ databases">
        <authorList>
            <person name="Weinstock G."/>
            <person name="Sodergren E."/>
            <person name="Clifton S."/>
            <person name="Fulton L."/>
            <person name="Fulton B."/>
            <person name="Courtney L."/>
            <person name="Fronick C."/>
            <person name="Harrison M."/>
            <person name="Strong C."/>
            <person name="Farmer C."/>
            <person name="Delahaunty K."/>
            <person name="Markovic C."/>
            <person name="Hall O."/>
            <person name="Minx P."/>
            <person name="Tomlinson C."/>
            <person name="Mitreva M."/>
            <person name="Hou S."/>
            <person name="Chen J."/>
            <person name="Wollam A."/>
            <person name="Pepin K.H."/>
            <person name="Johnson M."/>
            <person name="Bhonagiri V."/>
            <person name="Zhang X."/>
            <person name="Suruliraj S."/>
            <person name="Warren W."/>
            <person name="Chinwalla A."/>
            <person name="Mardis E.R."/>
            <person name="Wilson R.K."/>
        </authorList>
    </citation>
    <scope>NUCLEOTIDE SEQUENCE [LARGE SCALE GENOMIC DNA]</scope>
    <source>
        <strain evidence="1 2">F0399</strain>
    </source>
</reference>
<evidence type="ECO:0000313" key="1">
    <source>
        <dbReference type="EMBL" id="EFW30088.1"/>
    </source>
</evidence>
<name>E7N167_9FIRM</name>
<dbReference type="STRING" id="749551.HMPREF9555_00718"/>
<accession>E7N167</accession>
<dbReference type="HOGENOM" id="CLU_3276493_0_0_9"/>
<evidence type="ECO:0000313" key="2">
    <source>
        <dbReference type="Proteomes" id="UP000004633"/>
    </source>
</evidence>
<dbReference type="AlphaFoldDB" id="E7N167"/>
<dbReference type="EMBL" id="AECV01000009">
    <property type="protein sequence ID" value="EFW30088.1"/>
    <property type="molecule type" value="Genomic_DNA"/>
</dbReference>